<feature type="transmembrane region" description="Helical" evidence="9">
    <location>
        <begin position="44"/>
        <end position="65"/>
    </location>
</feature>
<evidence type="ECO:0000256" key="7">
    <source>
        <dbReference type="ARBA" id="ARBA00023136"/>
    </source>
</evidence>
<name>A0A6N7LDL7_SINTE</name>
<organism evidence="11 12">
    <name type="scientific">Sinorhizobium terangae</name>
    <dbReference type="NCBI Taxonomy" id="110322"/>
    <lineage>
        <taxon>Bacteria</taxon>
        <taxon>Pseudomonadati</taxon>
        <taxon>Pseudomonadota</taxon>
        <taxon>Alphaproteobacteria</taxon>
        <taxon>Hyphomicrobiales</taxon>
        <taxon>Rhizobiaceae</taxon>
        <taxon>Sinorhizobium/Ensifer group</taxon>
        <taxon>Sinorhizobium</taxon>
    </lineage>
</organism>
<comment type="caution">
    <text evidence="11">The sequence shown here is derived from an EMBL/GenBank/DDBJ whole genome shotgun (WGS) entry which is preliminary data.</text>
</comment>
<evidence type="ECO:0000256" key="6">
    <source>
        <dbReference type="ARBA" id="ARBA00022989"/>
    </source>
</evidence>
<feature type="domain" description="Polysaccharide chain length determinant N-terminal" evidence="10">
    <location>
        <begin position="30"/>
        <end position="120"/>
    </location>
</feature>
<dbReference type="OrthoDB" id="230260at2"/>
<keyword evidence="7 9" id="KW-0472">Membrane</keyword>
<comment type="subcellular location">
    <subcellularLocation>
        <location evidence="1">Cell membrane</location>
        <topology evidence="1">Multi-pass membrane protein</topology>
    </subcellularLocation>
</comment>
<evidence type="ECO:0000256" key="4">
    <source>
        <dbReference type="ARBA" id="ARBA00022741"/>
    </source>
</evidence>
<evidence type="ECO:0000313" key="11">
    <source>
        <dbReference type="EMBL" id="MQX15937.1"/>
    </source>
</evidence>
<dbReference type="RefSeq" id="WP_153439870.1">
    <property type="nucleotide sequence ID" value="NZ_JACIGA010000006.1"/>
</dbReference>
<proteinExistence type="predicted"/>
<dbReference type="GO" id="GO:0005886">
    <property type="term" value="C:plasma membrane"/>
    <property type="evidence" value="ECO:0007669"/>
    <property type="project" value="UniProtKB-SubCell"/>
</dbReference>
<dbReference type="InterPro" id="IPR005702">
    <property type="entry name" value="Wzc-like_C"/>
</dbReference>
<dbReference type="PANTHER" id="PTHR32309:SF13">
    <property type="entry name" value="FERRIC ENTEROBACTIN TRANSPORT PROTEIN FEPE"/>
    <property type="match status" value="1"/>
</dbReference>
<gene>
    <name evidence="11" type="ORF">GHK62_14575</name>
</gene>
<evidence type="ECO:0000256" key="1">
    <source>
        <dbReference type="ARBA" id="ARBA00004651"/>
    </source>
</evidence>
<reference evidence="11 12" key="1">
    <citation type="journal article" date="2013" name="Genome Biol.">
        <title>Comparative genomics of the core and accessory genomes of 48 Sinorhizobium strains comprising five genospecies.</title>
        <authorList>
            <person name="Sugawara M."/>
            <person name="Epstein B."/>
            <person name="Badgley B.D."/>
            <person name="Unno T."/>
            <person name="Xu L."/>
            <person name="Reese J."/>
            <person name="Gyaneshwar P."/>
            <person name="Denny R."/>
            <person name="Mudge J."/>
            <person name="Bharti A.K."/>
            <person name="Farmer A.D."/>
            <person name="May G.D."/>
            <person name="Woodward J.E."/>
            <person name="Medigue C."/>
            <person name="Vallenet D."/>
            <person name="Lajus A."/>
            <person name="Rouy Z."/>
            <person name="Martinez-Vaz B."/>
            <person name="Tiffin P."/>
            <person name="Young N.D."/>
            <person name="Sadowsky M.J."/>
        </authorList>
    </citation>
    <scope>NUCLEOTIDE SEQUENCE [LARGE SCALE GENOMIC DNA]</scope>
    <source>
        <strain evidence="11 12">USDA4894</strain>
    </source>
</reference>
<evidence type="ECO:0000256" key="3">
    <source>
        <dbReference type="ARBA" id="ARBA00022692"/>
    </source>
</evidence>
<dbReference type="GO" id="GO:0004713">
    <property type="term" value="F:protein tyrosine kinase activity"/>
    <property type="evidence" value="ECO:0007669"/>
    <property type="project" value="TreeGrafter"/>
</dbReference>
<dbReference type="InterPro" id="IPR027417">
    <property type="entry name" value="P-loop_NTPase"/>
</dbReference>
<keyword evidence="2" id="KW-1003">Cell membrane</keyword>
<dbReference type="InterPro" id="IPR050445">
    <property type="entry name" value="Bact_polysacc_biosynth/exp"/>
</dbReference>
<evidence type="ECO:0000256" key="9">
    <source>
        <dbReference type="SAM" id="Phobius"/>
    </source>
</evidence>
<dbReference type="Proteomes" id="UP000439983">
    <property type="component" value="Unassembled WGS sequence"/>
</dbReference>
<protein>
    <submittedName>
        <fullName evidence="11">Chain-length determining protein</fullName>
    </submittedName>
</protein>
<accession>A0A6N7LDL7</accession>
<evidence type="ECO:0000259" key="10">
    <source>
        <dbReference type="Pfam" id="PF02706"/>
    </source>
</evidence>
<dbReference type="InterPro" id="IPR003856">
    <property type="entry name" value="LPS_length_determ_N"/>
</dbReference>
<dbReference type="AlphaFoldDB" id="A0A6N7LDL7"/>
<evidence type="ECO:0000256" key="8">
    <source>
        <dbReference type="SAM" id="MobiDB-lite"/>
    </source>
</evidence>
<dbReference type="CDD" id="cd05387">
    <property type="entry name" value="BY-kinase"/>
    <property type="match status" value="1"/>
</dbReference>
<keyword evidence="5" id="KW-0067">ATP-binding</keyword>
<dbReference type="EMBL" id="WITC01000057">
    <property type="protein sequence ID" value="MQX15937.1"/>
    <property type="molecule type" value="Genomic_DNA"/>
</dbReference>
<dbReference type="SUPFAM" id="SSF52540">
    <property type="entry name" value="P-loop containing nucleoside triphosphate hydrolases"/>
    <property type="match status" value="1"/>
</dbReference>
<evidence type="ECO:0000256" key="2">
    <source>
        <dbReference type="ARBA" id="ARBA00022475"/>
    </source>
</evidence>
<keyword evidence="4" id="KW-0547">Nucleotide-binding</keyword>
<keyword evidence="6 9" id="KW-1133">Transmembrane helix</keyword>
<keyword evidence="3 9" id="KW-0812">Transmembrane</keyword>
<evidence type="ECO:0000256" key="5">
    <source>
        <dbReference type="ARBA" id="ARBA00022840"/>
    </source>
</evidence>
<evidence type="ECO:0000313" key="12">
    <source>
        <dbReference type="Proteomes" id="UP000439983"/>
    </source>
</evidence>
<dbReference type="Gene3D" id="3.40.50.300">
    <property type="entry name" value="P-loop containing nucleotide triphosphate hydrolases"/>
    <property type="match status" value="1"/>
</dbReference>
<dbReference type="PANTHER" id="PTHR32309">
    <property type="entry name" value="TYROSINE-PROTEIN KINASE"/>
    <property type="match status" value="1"/>
</dbReference>
<sequence>MTTFVPDGSLSARAHYRESVEFAAQRSGHTIGLLDVWALIKRRIWLIASVVLFCTLLAAIASYTLPETYTASSEVVLERKDVRPFATDASLTSLERDRSAAETEMDVLQSREFAGRIVDRLNLIDDPNFNPFARSGNRPESLGDRLARYFAGIIGAQRPRDSVRPPPDERTQRDRAISAVLSQFTVSRTGESLAVRITVTNNNPKVAQELANTIASLYVEASLEFKQYERIADKERALNTGGAVAFLRQSMTQPLLITLRNEEARLQQNRAELAAKFGKNHPQMIDADSQIAGVRNMIEDEVQRILSDLEAESLKPSARIVSAAEVPNSPSFPKPNIIIPAAFTGSTLLAFLLALLLETADTRIRSGQRTSQLLRLPNLGYIPKVPKHLPGTKRSSCIPDWSNFTCAEAERSVYMACRYSEVKQPHRVVMVTSCLQDVANASTAWGIATAAAADGRPTVFVNLDFHQHNVPYLKSVERSPELIERYLRNEASLADVVQTIPTLPAFGFIDATPVMMEPFRSLDSEKLCELILALRQNGYEFIVLHAPPVLTSGDANWLSPFVDGVILLVSWGKTTEEQLLDSVSQLRMNHAPLIGTVIHQVNPEVHKSHHYGGFVITSKRIPAAGGWIQNRIRRNGETFSGADTELEVNTAPTPPARDSLNSSSHVR</sequence>
<feature type="region of interest" description="Disordered" evidence="8">
    <location>
        <begin position="638"/>
        <end position="667"/>
    </location>
</feature>
<keyword evidence="12" id="KW-1185">Reference proteome</keyword>
<dbReference type="Pfam" id="PF02706">
    <property type="entry name" value="Wzz"/>
    <property type="match status" value="1"/>
</dbReference>